<dbReference type="EMBL" id="MN739703">
    <property type="protein sequence ID" value="QHT22111.1"/>
    <property type="molecule type" value="Genomic_DNA"/>
</dbReference>
<name>A0A6C0E0G9_9ZZZZ</name>
<dbReference type="AlphaFoldDB" id="A0A6C0E0G9"/>
<proteinExistence type="predicted"/>
<protein>
    <submittedName>
        <fullName evidence="1">Uncharacterized protein</fullName>
    </submittedName>
</protein>
<accession>A0A6C0E0G9</accession>
<evidence type="ECO:0000313" key="1">
    <source>
        <dbReference type="EMBL" id="QHT22111.1"/>
    </source>
</evidence>
<reference evidence="1" key="1">
    <citation type="journal article" date="2020" name="Nature">
        <title>Giant virus diversity and host interactions through global metagenomics.</title>
        <authorList>
            <person name="Schulz F."/>
            <person name="Roux S."/>
            <person name="Paez-Espino D."/>
            <person name="Jungbluth S."/>
            <person name="Walsh D.A."/>
            <person name="Denef V.J."/>
            <person name="McMahon K.D."/>
            <person name="Konstantinidis K.T."/>
            <person name="Eloe-Fadrosh E.A."/>
            <person name="Kyrpides N.C."/>
            <person name="Woyke T."/>
        </authorList>
    </citation>
    <scope>NUCLEOTIDE SEQUENCE</scope>
    <source>
        <strain evidence="1">GVMAG-M-3300023179-103</strain>
    </source>
</reference>
<organism evidence="1">
    <name type="scientific">viral metagenome</name>
    <dbReference type="NCBI Taxonomy" id="1070528"/>
    <lineage>
        <taxon>unclassified sequences</taxon>
        <taxon>metagenomes</taxon>
        <taxon>organismal metagenomes</taxon>
    </lineage>
</organism>
<sequence length="82" mass="9990">MIKIAIKFPKICDNIGLSYIDINKWIETIYKNNIWLGWLVYNDQTNHIKNTCKKYYNLFNFSHNQQKYILVNKKSIDYKRVI</sequence>